<feature type="compositionally biased region" description="Low complexity" evidence="1">
    <location>
        <begin position="246"/>
        <end position="263"/>
    </location>
</feature>
<feature type="region of interest" description="Disordered" evidence="1">
    <location>
        <begin position="102"/>
        <end position="138"/>
    </location>
</feature>
<dbReference type="Proteomes" id="UP000224634">
    <property type="component" value="Unassembled WGS sequence"/>
</dbReference>
<keyword evidence="3" id="KW-1185">Reference proteome</keyword>
<name>A0A2B7Z286_POLH7</name>
<feature type="region of interest" description="Disordered" evidence="1">
    <location>
        <begin position="1"/>
        <end position="87"/>
    </location>
</feature>
<gene>
    <name evidence="2" type="ORF">AJ80_01139</name>
</gene>
<proteinExistence type="predicted"/>
<evidence type="ECO:0000313" key="2">
    <source>
        <dbReference type="EMBL" id="PGH27182.1"/>
    </source>
</evidence>
<dbReference type="EMBL" id="PDNA01000009">
    <property type="protein sequence ID" value="PGH27182.1"/>
    <property type="molecule type" value="Genomic_DNA"/>
</dbReference>
<feature type="compositionally biased region" description="Low complexity" evidence="1">
    <location>
        <begin position="45"/>
        <end position="56"/>
    </location>
</feature>
<feature type="compositionally biased region" description="Polar residues" evidence="1">
    <location>
        <begin position="265"/>
        <end position="279"/>
    </location>
</feature>
<feature type="compositionally biased region" description="Basic and acidic residues" evidence="1">
    <location>
        <begin position="388"/>
        <end position="403"/>
    </location>
</feature>
<feature type="compositionally biased region" description="Low complexity" evidence="1">
    <location>
        <begin position="326"/>
        <end position="348"/>
    </location>
</feature>
<accession>A0A2B7Z286</accession>
<dbReference type="STRING" id="1447883.A0A2B7Z286"/>
<comment type="caution">
    <text evidence="2">The sequence shown here is derived from an EMBL/GenBank/DDBJ whole genome shotgun (WGS) entry which is preliminary data.</text>
</comment>
<evidence type="ECO:0000256" key="1">
    <source>
        <dbReference type="SAM" id="MobiDB-lite"/>
    </source>
</evidence>
<sequence length="420" mass="44293">MADYRTPPLQLPHRKPLPTGNAGLQFYSSGSPTQYHHPHPPPPQQQHLAQQQVLQQHRPRTASSSFLPPSMVPPTNPGVAAYPQQQQQQINVSVTPVRRLSNATTSTTSTGGNGFNSYPRPHMQSDIRRSSSSRSTSPQVGYVALMRKQKGTVWCDRAQPEDPRAAAQRRAAKHRALMEVNGVASGRNSTLVSSGKIRHNTASRSMTYNTGTMVGTGVPLRLSANEVGSADDGLEDRGGDALPANRRTGSGRSSAGSSRFPSGYQRPQQGRFSTSSTPPSLEGPDGRGGDIPEIVETPAPTSALEEDAYFAGNKSASGSLRNPDTSGSGSAPASVPAVASASASAVAADTKDRPGTAHSFSSEGEDNFGSITDMAAPSGAVLAAQNAKKNDDLRRRGSVDDRTTTMTGQRLFVANPDLSD</sequence>
<dbReference type="AlphaFoldDB" id="A0A2B7Z286"/>
<organism evidence="2 3">
    <name type="scientific">Polytolypa hystricis (strain UAMH7299)</name>
    <dbReference type="NCBI Taxonomy" id="1447883"/>
    <lineage>
        <taxon>Eukaryota</taxon>
        <taxon>Fungi</taxon>
        <taxon>Dikarya</taxon>
        <taxon>Ascomycota</taxon>
        <taxon>Pezizomycotina</taxon>
        <taxon>Eurotiomycetes</taxon>
        <taxon>Eurotiomycetidae</taxon>
        <taxon>Onygenales</taxon>
        <taxon>Onygenales incertae sedis</taxon>
        <taxon>Polytolypa</taxon>
    </lineage>
</organism>
<evidence type="ECO:0000313" key="3">
    <source>
        <dbReference type="Proteomes" id="UP000224634"/>
    </source>
</evidence>
<feature type="compositionally biased region" description="Polar residues" evidence="1">
    <location>
        <begin position="314"/>
        <end position="325"/>
    </location>
</feature>
<feature type="region of interest" description="Disordered" evidence="1">
    <location>
        <begin position="228"/>
        <end position="373"/>
    </location>
</feature>
<reference evidence="2 3" key="1">
    <citation type="submission" date="2017-10" db="EMBL/GenBank/DDBJ databases">
        <title>Comparative genomics in systemic dimorphic fungi from Ajellomycetaceae.</title>
        <authorList>
            <person name="Munoz J.F."/>
            <person name="Mcewen J.G."/>
            <person name="Clay O.K."/>
            <person name="Cuomo C.A."/>
        </authorList>
    </citation>
    <scope>NUCLEOTIDE SEQUENCE [LARGE SCALE GENOMIC DNA]</scope>
    <source>
        <strain evidence="2 3">UAMH7299</strain>
    </source>
</reference>
<feature type="region of interest" description="Disordered" evidence="1">
    <location>
        <begin position="385"/>
        <end position="407"/>
    </location>
</feature>
<dbReference type="OrthoDB" id="5385072at2759"/>
<protein>
    <submittedName>
        <fullName evidence="2">Uncharacterized protein</fullName>
    </submittedName>
</protein>